<dbReference type="Pfam" id="PF12833">
    <property type="entry name" value="HTH_18"/>
    <property type="match status" value="1"/>
</dbReference>
<evidence type="ECO:0000259" key="10">
    <source>
        <dbReference type="PROSITE" id="PS50110"/>
    </source>
</evidence>
<dbReference type="SUPFAM" id="SSF52172">
    <property type="entry name" value="CheY-like"/>
    <property type="match status" value="1"/>
</dbReference>
<evidence type="ECO:0000256" key="5">
    <source>
        <dbReference type="ARBA" id="ARBA00023015"/>
    </source>
</evidence>
<keyword evidence="4" id="KW-0902">Two-component regulatory system</keyword>
<dbReference type="InterPro" id="IPR018060">
    <property type="entry name" value="HTH_AraC"/>
</dbReference>
<dbReference type="STRING" id="1236976.JCM16418_380"/>
<gene>
    <name evidence="11" type="ORF">JCM16418_380</name>
</gene>
<evidence type="ECO:0000313" key="12">
    <source>
        <dbReference type="Proteomes" id="UP000019364"/>
    </source>
</evidence>
<proteinExistence type="predicted"/>
<dbReference type="Gene3D" id="3.40.50.2300">
    <property type="match status" value="1"/>
</dbReference>
<dbReference type="InterPro" id="IPR018062">
    <property type="entry name" value="HTH_AraC-typ_CS"/>
</dbReference>
<keyword evidence="6" id="KW-0238">DNA-binding</keyword>
<evidence type="ECO:0000313" key="11">
    <source>
        <dbReference type="EMBL" id="GAF06425.1"/>
    </source>
</evidence>
<comment type="caution">
    <text evidence="11">The sequence shown here is derived from an EMBL/GenBank/DDBJ whole genome shotgun (WGS) entry which is preliminary data.</text>
</comment>
<dbReference type="GO" id="GO:0000160">
    <property type="term" value="P:phosphorelay signal transduction system"/>
    <property type="evidence" value="ECO:0007669"/>
    <property type="project" value="UniProtKB-KW"/>
</dbReference>
<dbReference type="eggNOG" id="COG4753">
    <property type="taxonomic scope" value="Bacteria"/>
</dbReference>
<dbReference type="Pfam" id="PF00072">
    <property type="entry name" value="Response_reg"/>
    <property type="match status" value="1"/>
</dbReference>
<keyword evidence="12" id="KW-1185">Reference proteome</keyword>
<evidence type="ECO:0000256" key="8">
    <source>
        <dbReference type="PROSITE-ProRule" id="PRU00169"/>
    </source>
</evidence>
<evidence type="ECO:0000259" key="9">
    <source>
        <dbReference type="PROSITE" id="PS01124"/>
    </source>
</evidence>
<evidence type="ECO:0000256" key="4">
    <source>
        <dbReference type="ARBA" id="ARBA00023012"/>
    </source>
</evidence>
<dbReference type="SMART" id="SM00342">
    <property type="entry name" value="HTH_ARAC"/>
    <property type="match status" value="1"/>
</dbReference>
<dbReference type="SMART" id="SM00448">
    <property type="entry name" value="REC"/>
    <property type="match status" value="1"/>
</dbReference>
<dbReference type="AlphaFoldDB" id="W7Y6B7"/>
<name>W7Y6B7_9BACL</name>
<accession>W7Y6B7</accession>
<sequence>MIEILLVDDESYVTESLKATIPWHELGIQHVYQADSAEAALAILNEQSVDIVVSDIQMPEMDGLNLIENIQQKWPHIRCMVLTGYSDFKYAKKALQLHSFDYILKPVDDEEFILSLSNAIESLKDEWEASDKYHQLLYTMKSDSSVLKASLMHDLVLGRTLSHKTIASKLQQYEISMEVEESAVMLLIQLGRQFAHHDHHSLTLIEYAVGNIAEEVFADALQVWTCKAPHDCLVMLATLKPEYRDHIELLPDFEAQRKRKLQELAENFRKQVSSYLKGDIAMVITEWFLFPDGVASAYRAGLSRFMMSGNDDPESIHHLEDMELSHHNPVKSIESLYKPPTLIHLLESKQWEAAQYKVNEVFADLGGTRYSREHLYEVYLLMTNSFMYIAHKQGQFAYQIDQSGFDLMYDQGTILSIDRLKGWAVGMLEKIRTELSASDNYTRSYIIHQVQELVSSDLGQDTSVKTIADKVYLHPVYLSKIYKAETGESLGDYIIRMRMEKALYLLKKTNKKIYEITAELGYQNPQYFSKMFKKHYGLNPNEFRDQ</sequence>
<protein>
    <recommendedName>
        <fullName evidence="13">DNA-binding response regulator</fullName>
    </recommendedName>
</protein>
<evidence type="ECO:0000256" key="6">
    <source>
        <dbReference type="ARBA" id="ARBA00023125"/>
    </source>
</evidence>
<feature type="domain" description="HTH araC/xylS-type" evidence="9">
    <location>
        <begin position="448"/>
        <end position="546"/>
    </location>
</feature>
<dbReference type="OrthoDB" id="9794370at2"/>
<dbReference type="InterPro" id="IPR011006">
    <property type="entry name" value="CheY-like_superfamily"/>
</dbReference>
<dbReference type="InterPro" id="IPR009057">
    <property type="entry name" value="Homeodomain-like_sf"/>
</dbReference>
<keyword evidence="7" id="KW-0804">Transcription</keyword>
<dbReference type="eggNOG" id="COG2207">
    <property type="taxonomic scope" value="Bacteria"/>
</dbReference>
<keyword evidence="3 8" id="KW-0597">Phosphoprotein</keyword>
<dbReference type="GO" id="GO:0005737">
    <property type="term" value="C:cytoplasm"/>
    <property type="evidence" value="ECO:0007669"/>
    <property type="project" value="UniProtKB-SubCell"/>
</dbReference>
<dbReference type="EMBL" id="BAVZ01000001">
    <property type="protein sequence ID" value="GAF06425.1"/>
    <property type="molecule type" value="Genomic_DNA"/>
</dbReference>
<feature type="domain" description="Response regulatory" evidence="10">
    <location>
        <begin position="3"/>
        <end position="120"/>
    </location>
</feature>
<organism evidence="11 12">
    <name type="scientific">Paenibacillus pini JCM 16418</name>
    <dbReference type="NCBI Taxonomy" id="1236976"/>
    <lineage>
        <taxon>Bacteria</taxon>
        <taxon>Bacillati</taxon>
        <taxon>Bacillota</taxon>
        <taxon>Bacilli</taxon>
        <taxon>Bacillales</taxon>
        <taxon>Paenibacillaceae</taxon>
        <taxon>Paenibacillus</taxon>
    </lineage>
</organism>
<dbReference type="PRINTS" id="PR00032">
    <property type="entry name" value="HTHARAC"/>
</dbReference>
<dbReference type="CDD" id="cd17536">
    <property type="entry name" value="REC_YesN-like"/>
    <property type="match status" value="1"/>
</dbReference>
<dbReference type="RefSeq" id="WP_036645487.1">
    <property type="nucleotide sequence ID" value="NZ_BAVZ01000001.1"/>
</dbReference>
<dbReference type="PROSITE" id="PS00041">
    <property type="entry name" value="HTH_ARAC_FAMILY_1"/>
    <property type="match status" value="1"/>
</dbReference>
<feature type="modified residue" description="4-aspartylphosphate" evidence="8">
    <location>
        <position position="55"/>
    </location>
</feature>
<dbReference type="PROSITE" id="PS50110">
    <property type="entry name" value="RESPONSE_REGULATORY"/>
    <property type="match status" value="1"/>
</dbReference>
<dbReference type="GO" id="GO:0043565">
    <property type="term" value="F:sequence-specific DNA binding"/>
    <property type="evidence" value="ECO:0007669"/>
    <property type="project" value="InterPro"/>
</dbReference>
<evidence type="ECO:0008006" key="13">
    <source>
        <dbReference type="Google" id="ProtNLM"/>
    </source>
</evidence>
<evidence type="ECO:0000256" key="1">
    <source>
        <dbReference type="ARBA" id="ARBA00004496"/>
    </source>
</evidence>
<keyword evidence="5" id="KW-0805">Transcription regulation</keyword>
<evidence type="ECO:0000256" key="2">
    <source>
        <dbReference type="ARBA" id="ARBA00022490"/>
    </source>
</evidence>
<dbReference type="InterPro" id="IPR051552">
    <property type="entry name" value="HptR"/>
</dbReference>
<dbReference type="Proteomes" id="UP000019364">
    <property type="component" value="Unassembled WGS sequence"/>
</dbReference>
<dbReference type="InterPro" id="IPR020449">
    <property type="entry name" value="Tscrpt_reg_AraC-type_HTH"/>
</dbReference>
<comment type="subcellular location">
    <subcellularLocation>
        <location evidence="1">Cytoplasm</location>
    </subcellularLocation>
</comment>
<reference evidence="11 12" key="1">
    <citation type="journal article" date="2014" name="Genome Announc.">
        <title>Draft Genome Sequence of Paenibacillus pini JCM 16418T, Isolated from the Rhizosphere of Pine Tree.</title>
        <authorList>
            <person name="Yuki M."/>
            <person name="Oshima K."/>
            <person name="Suda W."/>
            <person name="Oshida Y."/>
            <person name="Kitamura K."/>
            <person name="Iida Y."/>
            <person name="Hattori M."/>
            <person name="Ohkuma M."/>
        </authorList>
    </citation>
    <scope>NUCLEOTIDE SEQUENCE [LARGE SCALE GENOMIC DNA]</scope>
    <source>
        <strain evidence="11 12">JCM 16418</strain>
    </source>
</reference>
<dbReference type="GO" id="GO:0003700">
    <property type="term" value="F:DNA-binding transcription factor activity"/>
    <property type="evidence" value="ECO:0007669"/>
    <property type="project" value="InterPro"/>
</dbReference>
<dbReference type="PANTHER" id="PTHR42713">
    <property type="entry name" value="HISTIDINE KINASE-RELATED"/>
    <property type="match status" value="1"/>
</dbReference>
<dbReference type="PROSITE" id="PS01124">
    <property type="entry name" value="HTH_ARAC_FAMILY_2"/>
    <property type="match status" value="1"/>
</dbReference>
<dbReference type="PANTHER" id="PTHR42713:SF3">
    <property type="entry name" value="TRANSCRIPTIONAL REGULATORY PROTEIN HPTR"/>
    <property type="match status" value="1"/>
</dbReference>
<dbReference type="Gene3D" id="1.10.10.60">
    <property type="entry name" value="Homeodomain-like"/>
    <property type="match status" value="2"/>
</dbReference>
<dbReference type="SUPFAM" id="SSF46689">
    <property type="entry name" value="Homeodomain-like"/>
    <property type="match status" value="1"/>
</dbReference>
<dbReference type="InterPro" id="IPR001789">
    <property type="entry name" value="Sig_transdc_resp-reg_receiver"/>
</dbReference>
<evidence type="ECO:0000256" key="7">
    <source>
        <dbReference type="ARBA" id="ARBA00023163"/>
    </source>
</evidence>
<keyword evidence="2" id="KW-0963">Cytoplasm</keyword>
<evidence type="ECO:0000256" key="3">
    <source>
        <dbReference type="ARBA" id="ARBA00022553"/>
    </source>
</evidence>